<keyword evidence="2" id="KW-1185">Reference proteome</keyword>
<comment type="caution">
    <text evidence="1">The sequence shown here is derived from an EMBL/GenBank/DDBJ whole genome shotgun (WGS) entry which is preliminary data.</text>
</comment>
<name>A0ACB9E6W1_9ASTR</name>
<accession>A0ACB9E6W1</accession>
<protein>
    <submittedName>
        <fullName evidence="1">Uncharacterized protein</fullName>
    </submittedName>
</protein>
<dbReference type="EMBL" id="CM042035">
    <property type="protein sequence ID" value="KAI3754333.1"/>
    <property type="molecule type" value="Genomic_DNA"/>
</dbReference>
<evidence type="ECO:0000313" key="1">
    <source>
        <dbReference type="EMBL" id="KAI3754333.1"/>
    </source>
</evidence>
<proteinExistence type="predicted"/>
<reference evidence="2" key="1">
    <citation type="journal article" date="2022" name="Mol. Ecol. Resour.">
        <title>The genomes of chicory, endive, great burdock and yacon provide insights into Asteraceae palaeo-polyploidization history and plant inulin production.</title>
        <authorList>
            <person name="Fan W."/>
            <person name="Wang S."/>
            <person name="Wang H."/>
            <person name="Wang A."/>
            <person name="Jiang F."/>
            <person name="Liu H."/>
            <person name="Zhao H."/>
            <person name="Xu D."/>
            <person name="Zhang Y."/>
        </authorList>
    </citation>
    <scope>NUCLEOTIDE SEQUENCE [LARGE SCALE GENOMIC DNA]</scope>
    <source>
        <strain evidence="2">cv. Yunnan</strain>
    </source>
</reference>
<reference evidence="1 2" key="2">
    <citation type="journal article" date="2022" name="Mol. Ecol. Resour.">
        <title>The genomes of chicory, endive, great burdock and yacon provide insights into Asteraceae paleo-polyploidization history and plant inulin production.</title>
        <authorList>
            <person name="Fan W."/>
            <person name="Wang S."/>
            <person name="Wang H."/>
            <person name="Wang A."/>
            <person name="Jiang F."/>
            <person name="Liu H."/>
            <person name="Zhao H."/>
            <person name="Xu D."/>
            <person name="Zhang Y."/>
        </authorList>
    </citation>
    <scope>NUCLEOTIDE SEQUENCE [LARGE SCALE GENOMIC DNA]</scope>
    <source>
        <strain evidence="2">cv. Yunnan</strain>
        <tissue evidence="1">Leaves</tissue>
    </source>
</reference>
<dbReference type="Proteomes" id="UP001056120">
    <property type="component" value="Linkage Group LG18"/>
</dbReference>
<gene>
    <name evidence="1" type="ORF">L1987_54115</name>
</gene>
<evidence type="ECO:0000313" key="2">
    <source>
        <dbReference type="Proteomes" id="UP001056120"/>
    </source>
</evidence>
<sequence length="142" mass="16348">MSSLPSFGVRIPLQKIVTATGNFAEENLLKQGEDDAKQIKYGRKYVSSLGVKLLELLYGRKATIEDVNQYVAIMAGEGRQLDDIIDPNLRPQLHPQSLSIFSKTAYNCLKEQLNDERRLYMFEIKESLEEAFDIQWEHENPR</sequence>
<organism evidence="1 2">
    <name type="scientific">Smallanthus sonchifolius</name>
    <dbReference type="NCBI Taxonomy" id="185202"/>
    <lineage>
        <taxon>Eukaryota</taxon>
        <taxon>Viridiplantae</taxon>
        <taxon>Streptophyta</taxon>
        <taxon>Embryophyta</taxon>
        <taxon>Tracheophyta</taxon>
        <taxon>Spermatophyta</taxon>
        <taxon>Magnoliopsida</taxon>
        <taxon>eudicotyledons</taxon>
        <taxon>Gunneridae</taxon>
        <taxon>Pentapetalae</taxon>
        <taxon>asterids</taxon>
        <taxon>campanulids</taxon>
        <taxon>Asterales</taxon>
        <taxon>Asteraceae</taxon>
        <taxon>Asteroideae</taxon>
        <taxon>Heliantheae alliance</taxon>
        <taxon>Millerieae</taxon>
        <taxon>Smallanthus</taxon>
    </lineage>
</organism>